<protein>
    <recommendedName>
        <fullName evidence="7">Coronin</fullName>
    </recommendedName>
</protein>
<dbReference type="GO" id="GO:0005814">
    <property type="term" value="C:centriole"/>
    <property type="evidence" value="ECO:0007669"/>
    <property type="project" value="TreeGrafter"/>
</dbReference>
<dbReference type="GO" id="GO:0036064">
    <property type="term" value="C:ciliary basal body"/>
    <property type="evidence" value="ECO:0007669"/>
    <property type="project" value="TreeGrafter"/>
</dbReference>
<feature type="compositionally biased region" description="Low complexity" evidence="4">
    <location>
        <begin position="461"/>
        <end position="474"/>
    </location>
</feature>
<dbReference type="EMBL" id="JAGTXO010000004">
    <property type="protein sequence ID" value="KAG8468325.1"/>
    <property type="molecule type" value="Genomic_DNA"/>
</dbReference>
<dbReference type="SMART" id="SM00320">
    <property type="entry name" value="WD40"/>
    <property type="match status" value="6"/>
</dbReference>
<dbReference type="GO" id="GO:0005737">
    <property type="term" value="C:cytoplasm"/>
    <property type="evidence" value="ECO:0007669"/>
    <property type="project" value="TreeGrafter"/>
</dbReference>
<dbReference type="GO" id="GO:0000922">
    <property type="term" value="C:spindle pole"/>
    <property type="evidence" value="ECO:0007669"/>
    <property type="project" value="TreeGrafter"/>
</dbReference>
<keyword evidence="2" id="KW-0677">Repeat</keyword>
<dbReference type="InterPro" id="IPR015943">
    <property type="entry name" value="WD40/YVTN_repeat-like_dom_sf"/>
</dbReference>
<evidence type="ECO:0000256" key="4">
    <source>
        <dbReference type="SAM" id="MobiDB-lite"/>
    </source>
</evidence>
<dbReference type="InterPro" id="IPR001680">
    <property type="entry name" value="WD40_rpt"/>
</dbReference>
<keyword evidence="1 3" id="KW-0853">WD repeat</keyword>
<dbReference type="PANTHER" id="PTHR44414">
    <property type="entry name" value="PROTEIN NEDD1"/>
    <property type="match status" value="1"/>
</dbReference>
<name>A0A8J5XZD7_DIALT</name>
<dbReference type="PROSITE" id="PS00678">
    <property type="entry name" value="WD_REPEATS_1"/>
    <property type="match status" value="1"/>
</dbReference>
<sequence>MLLASASESVLVWDASTMERPQRRVTTHGDAFVRSVRWNHNNMVLATSGDDGSVCLSADAGTRDLMMAEREHGSSAVSLALAFSSRSRFLGAGGDDGVVRVWDLSQSGRPRRVHAHTSPVSCLCWAPPDSDDESARGFEMLVAGSSSGEITTHALADGRPPACASRLVLSARGQPLACTAVQFSPLRRAALASADSSGAVRLWDVAHARGGGGDAPVAAHQFGEHELACTGLAWSSVNHLLLASVGADGKLAFYDTAQRVPVKRVALGCALGCVSFLQDGVTIAVGGEAGTIHVFDLRMSLAPMRTAYASTAHPVTDLAFQYVTSRIPPPSSRDAPPQRAVDARPERAPDVERGAARRAAVEATPIEHGERARARPLAAAPPIGDVDERALDSVPRATMAEREPLRPLARNSGIGAVASDGSGQSDARGAKHSVAASTGGPIAPRADGRHLPRPSPEHARAGVARPARAADGAPPETPLAPSAVASLGAEARAQQGSDESTHGDQHDQHGRRPALVRALERTPWLGTTTAHKGERGGLLLSPRAPSAPAEPLADTSGAAPLRHMPVFDETGSTQGEPHSTGARGGLGAACARAAAEPLASGDAHVQLAASSGALHGALAASVEEARDALHADVRDVHVELLRQFQLMQVRMDDMAASSARQLHALRGEVAQLRAQVASFAPAPEAPVTEAG</sequence>
<evidence type="ECO:0000313" key="6">
    <source>
        <dbReference type="Proteomes" id="UP000751190"/>
    </source>
</evidence>
<dbReference type="OrthoDB" id="291820at2759"/>
<feature type="compositionally biased region" description="Basic and acidic residues" evidence="4">
    <location>
        <begin position="446"/>
        <end position="460"/>
    </location>
</feature>
<feature type="compositionally biased region" description="Basic and acidic residues" evidence="4">
    <location>
        <begin position="499"/>
        <end position="510"/>
    </location>
</feature>
<evidence type="ECO:0000313" key="5">
    <source>
        <dbReference type="EMBL" id="KAG8468325.1"/>
    </source>
</evidence>
<dbReference type="Gene3D" id="2.130.10.10">
    <property type="entry name" value="YVTN repeat-like/Quinoprotein amine dehydrogenase"/>
    <property type="match status" value="3"/>
</dbReference>
<dbReference type="AlphaFoldDB" id="A0A8J5XZD7"/>
<dbReference type="OMA" id="GTMVLWD"/>
<comment type="caution">
    <text evidence="5">The sequence shown here is derived from an EMBL/GenBank/DDBJ whole genome shotgun (WGS) entry which is preliminary data.</text>
</comment>
<dbReference type="SUPFAM" id="SSF50978">
    <property type="entry name" value="WD40 repeat-like"/>
    <property type="match status" value="1"/>
</dbReference>
<feature type="region of interest" description="Disordered" evidence="4">
    <location>
        <begin position="525"/>
        <end position="585"/>
    </location>
</feature>
<reference evidence="5" key="1">
    <citation type="submission" date="2021-05" db="EMBL/GenBank/DDBJ databases">
        <title>The genome of the haptophyte Pavlova lutheri (Diacronema luteri, Pavlovales) - a model for lipid biosynthesis in eukaryotic algae.</title>
        <authorList>
            <person name="Hulatt C.J."/>
            <person name="Posewitz M.C."/>
        </authorList>
    </citation>
    <scope>NUCLEOTIDE SEQUENCE</scope>
    <source>
        <strain evidence="5">NIVA-4/92</strain>
    </source>
</reference>
<evidence type="ECO:0000256" key="2">
    <source>
        <dbReference type="ARBA" id="ARBA00022737"/>
    </source>
</evidence>
<dbReference type="Proteomes" id="UP000751190">
    <property type="component" value="Unassembled WGS sequence"/>
</dbReference>
<gene>
    <name evidence="5" type="ORF">KFE25_013408</name>
</gene>
<accession>A0A8J5XZD7</accession>
<dbReference type="GO" id="GO:0007020">
    <property type="term" value="P:microtubule nucleation"/>
    <property type="evidence" value="ECO:0007669"/>
    <property type="project" value="TreeGrafter"/>
</dbReference>
<evidence type="ECO:0000256" key="3">
    <source>
        <dbReference type="PROSITE-ProRule" id="PRU00221"/>
    </source>
</evidence>
<organism evidence="5 6">
    <name type="scientific">Diacronema lutheri</name>
    <name type="common">Unicellular marine alga</name>
    <name type="synonym">Monochrysis lutheri</name>
    <dbReference type="NCBI Taxonomy" id="2081491"/>
    <lineage>
        <taxon>Eukaryota</taxon>
        <taxon>Haptista</taxon>
        <taxon>Haptophyta</taxon>
        <taxon>Pavlovophyceae</taxon>
        <taxon>Pavlovales</taxon>
        <taxon>Pavlovaceae</taxon>
        <taxon>Diacronema</taxon>
    </lineage>
</organism>
<dbReference type="InterPro" id="IPR052818">
    <property type="entry name" value="NEDD1_Spindle_Assembly"/>
</dbReference>
<evidence type="ECO:0008006" key="7">
    <source>
        <dbReference type="Google" id="ProtNLM"/>
    </source>
</evidence>
<dbReference type="InterPro" id="IPR019775">
    <property type="entry name" value="WD40_repeat_CS"/>
</dbReference>
<feature type="compositionally biased region" description="Basic and acidic residues" evidence="4">
    <location>
        <begin position="341"/>
        <end position="355"/>
    </location>
</feature>
<dbReference type="GO" id="GO:0005813">
    <property type="term" value="C:centrosome"/>
    <property type="evidence" value="ECO:0007669"/>
    <property type="project" value="TreeGrafter"/>
</dbReference>
<dbReference type="PROSITE" id="PS50294">
    <property type="entry name" value="WD_REPEATS_REGION"/>
    <property type="match status" value="1"/>
</dbReference>
<dbReference type="InterPro" id="IPR036322">
    <property type="entry name" value="WD40_repeat_dom_sf"/>
</dbReference>
<dbReference type="GO" id="GO:0000278">
    <property type="term" value="P:mitotic cell cycle"/>
    <property type="evidence" value="ECO:0007669"/>
    <property type="project" value="TreeGrafter"/>
</dbReference>
<evidence type="ECO:0000256" key="1">
    <source>
        <dbReference type="ARBA" id="ARBA00022574"/>
    </source>
</evidence>
<dbReference type="GO" id="GO:0043015">
    <property type="term" value="F:gamma-tubulin binding"/>
    <property type="evidence" value="ECO:0007669"/>
    <property type="project" value="TreeGrafter"/>
</dbReference>
<keyword evidence="6" id="KW-1185">Reference proteome</keyword>
<feature type="region of interest" description="Disordered" evidence="4">
    <location>
        <begin position="326"/>
        <end position="512"/>
    </location>
</feature>
<dbReference type="PANTHER" id="PTHR44414:SF1">
    <property type="entry name" value="PROTEIN NEDD1"/>
    <property type="match status" value="1"/>
</dbReference>
<feature type="repeat" description="WD" evidence="3">
    <location>
        <begin position="71"/>
        <end position="112"/>
    </location>
</feature>
<proteinExistence type="predicted"/>
<dbReference type="Pfam" id="PF00400">
    <property type="entry name" value="WD40"/>
    <property type="match status" value="2"/>
</dbReference>
<dbReference type="PROSITE" id="PS50082">
    <property type="entry name" value="WD_REPEATS_2"/>
    <property type="match status" value="1"/>
</dbReference>